<sequence>MGIQSDGSLFTWGSNAAGQLGNGSNTDVKTPTQLGKDAWSDIGAGADMQMAIKSDGTLWGWGLNNGQLGNGTDTPLTVPTRAGNP</sequence>
<dbReference type="InterPro" id="IPR000408">
    <property type="entry name" value="Reg_chr_condens"/>
</dbReference>
<comment type="caution">
    <text evidence="3">The sequence shown here is derived from an EMBL/GenBank/DDBJ whole genome shotgun (WGS) entry which is preliminary data.</text>
</comment>
<evidence type="ECO:0000313" key="4">
    <source>
        <dbReference type="EMBL" id="CAF4010965.1"/>
    </source>
</evidence>
<keyword evidence="5" id="KW-1185">Reference proteome</keyword>
<dbReference type="GO" id="GO:0005085">
    <property type="term" value="F:guanyl-nucleotide exchange factor activity"/>
    <property type="evidence" value="ECO:0007669"/>
    <property type="project" value="TreeGrafter"/>
</dbReference>
<dbReference type="Proteomes" id="UP000663829">
    <property type="component" value="Unassembled WGS sequence"/>
</dbReference>
<dbReference type="Gene3D" id="2.130.10.30">
    <property type="entry name" value="Regulator of chromosome condensation 1/beta-lactamase-inhibitor protein II"/>
    <property type="match status" value="1"/>
</dbReference>
<gene>
    <name evidence="3" type="ORF">GPM918_LOCUS46751</name>
    <name evidence="4" type="ORF">SRO942_LOCUS25922</name>
</gene>
<dbReference type="EMBL" id="CAJNOQ010071446">
    <property type="protein sequence ID" value="CAF1686760.1"/>
    <property type="molecule type" value="Genomic_DNA"/>
</dbReference>
<dbReference type="OrthoDB" id="8068875at2759"/>
<protein>
    <submittedName>
        <fullName evidence="3">Uncharacterized protein</fullName>
    </submittedName>
</protein>
<evidence type="ECO:0000313" key="3">
    <source>
        <dbReference type="EMBL" id="CAF1686760.1"/>
    </source>
</evidence>
<dbReference type="InterPro" id="IPR051553">
    <property type="entry name" value="Ran_GTPase-activating"/>
</dbReference>
<dbReference type="Proteomes" id="UP000681722">
    <property type="component" value="Unassembled WGS sequence"/>
</dbReference>
<feature type="compositionally biased region" description="Polar residues" evidence="2">
    <location>
        <begin position="1"/>
        <end position="33"/>
    </location>
</feature>
<dbReference type="InterPro" id="IPR009091">
    <property type="entry name" value="RCC1/BLIP-II"/>
</dbReference>
<dbReference type="AlphaFoldDB" id="A0A816HKH5"/>
<proteinExistence type="predicted"/>
<dbReference type="PANTHER" id="PTHR45982:SF1">
    <property type="entry name" value="REGULATOR OF CHROMOSOME CONDENSATION"/>
    <property type="match status" value="1"/>
</dbReference>
<name>A0A816HKH5_9BILA</name>
<reference evidence="3" key="1">
    <citation type="submission" date="2021-02" db="EMBL/GenBank/DDBJ databases">
        <authorList>
            <person name="Nowell W R."/>
        </authorList>
    </citation>
    <scope>NUCLEOTIDE SEQUENCE</scope>
</reference>
<feature type="non-terminal residue" evidence="3">
    <location>
        <position position="85"/>
    </location>
</feature>
<organism evidence="3 5">
    <name type="scientific">Didymodactylos carnosus</name>
    <dbReference type="NCBI Taxonomy" id="1234261"/>
    <lineage>
        <taxon>Eukaryota</taxon>
        <taxon>Metazoa</taxon>
        <taxon>Spiralia</taxon>
        <taxon>Gnathifera</taxon>
        <taxon>Rotifera</taxon>
        <taxon>Eurotatoria</taxon>
        <taxon>Bdelloidea</taxon>
        <taxon>Philodinida</taxon>
        <taxon>Philodinidae</taxon>
        <taxon>Didymodactylos</taxon>
    </lineage>
</organism>
<evidence type="ECO:0000256" key="2">
    <source>
        <dbReference type="SAM" id="MobiDB-lite"/>
    </source>
</evidence>
<dbReference type="GO" id="GO:0005737">
    <property type="term" value="C:cytoplasm"/>
    <property type="evidence" value="ECO:0007669"/>
    <property type="project" value="TreeGrafter"/>
</dbReference>
<dbReference type="EMBL" id="CAJOBC010012130">
    <property type="protein sequence ID" value="CAF4010965.1"/>
    <property type="molecule type" value="Genomic_DNA"/>
</dbReference>
<dbReference type="Pfam" id="PF00415">
    <property type="entry name" value="RCC1"/>
    <property type="match status" value="1"/>
</dbReference>
<dbReference type="SUPFAM" id="SSF50985">
    <property type="entry name" value="RCC1/BLIP-II"/>
    <property type="match status" value="1"/>
</dbReference>
<evidence type="ECO:0000313" key="5">
    <source>
        <dbReference type="Proteomes" id="UP000663829"/>
    </source>
</evidence>
<dbReference type="PANTHER" id="PTHR45982">
    <property type="entry name" value="REGULATOR OF CHROMOSOME CONDENSATION"/>
    <property type="match status" value="1"/>
</dbReference>
<accession>A0A816HKH5</accession>
<evidence type="ECO:0000256" key="1">
    <source>
        <dbReference type="PROSITE-ProRule" id="PRU00235"/>
    </source>
</evidence>
<dbReference type="PROSITE" id="PS50012">
    <property type="entry name" value="RCC1_3"/>
    <property type="match status" value="1"/>
</dbReference>
<feature type="repeat" description="RCC1" evidence="1">
    <location>
        <begin position="7"/>
        <end position="55"/>
    </location>
</feature>
<feature type="region of interest" description="Disordered" evidence="2">
    <location>
        <begin position="1"/>
        <end position="34"/>
    </location>
</feature>